<evidence type="ECO:0000313" key="3">
    <source>
        <dbReference type="EMBL" id="MFD0900125.1"/>
    </source>
</evidence>
<evidence type="ECO:0000259" key="2">
    <source>
        <dbReference type="Pfam" id="PF03432"/>
    </source>
</evidence>
<keyword evidence="4" id="KW-1185">Reference proteome</keyword>
<organism evidence="3 4">
    <name type="scientific">Actinomadura sediminis</name>
    <dbReference type="NCBI Taxonomy" id="1038904"/>
    <lineage>
        <taxon>Bacteria</taxon>
        <taxon>Bacillati</taxon>
        <taxon>Actinomycetota</taxon>
        <taxon>Actinomycetes</taxon>
        <taxon>Streptosporangiales</taxon>
        <taxon>Thermomonosporaceae</taxon>
        <taxon>Actinomadura</taxon>
    </lineage>
</organism>
<accession>A0ABW3EK58</accession>
<comment type="caution">
    <text evidence="3">The sequence shown here is derived from an EMBL/GenBank/DDBJ whole genome shotgun (WGS) entry which is preliminary data.</text>
</comment>
<dbReference type="RefSeq" id="WP_378297053.1">
    <property type="nucleotide sequence ID" value="NZ_JBHTJA010000008.1"/>
</dbReference>
<name>A0ABW3EK58_9ACTN</name>
<feature type="domain" description="MobA/VirD2-like nuclease" evidence="2">
    <location>
        <begin position="71"/>
        <end position="166"/>
    </location>
</feature>
<evidence type="ECO:0000313" key="4">
    <source>
        <dbReference type="Proteomes" id="UP001596972"/>
    </source>
</evidence>
<feature type="compositionally biased region" description="Basic and acidic residues" evidence="1">
    <location>
        <begin position="182"/>
        <end position="194"/>
    </location>
</feature>
<proteinExistence type="predicted"/>
<evidence type="ECO:0000256" key="1">
    <source>
        <dbReference type="SAM" id="MobiDB-lite"/>
    </source>
</evidence>
<feature type="region of interest" description="Disordered" evidence="1">
    <location>
        <begin position="169"/>
        <end position="194"/>
    </location>
</feature>
<dbReference type="EMBL" id="JBHTJA010000008">
    <property type="protein sequence ID" value="MFD0900125.1"/>
    <property type="molecule type" value="Genomic_DNA"/>
</dbReference>
<feature type="region of interest" description="Disordered" evidence="1">
    <location>
        <begin position="579"/>
        <end position="603"/>
    </location>
</feature>
<reference evidence="4" key="1">
    <citation type="journal article" date="2019" name="Int. J. Syst. Evol. Microbiol.">
        <title>The Global Catalogue of Microorganisms (GCM) 10K type strain sequencing project: providing services to taxonomists for standard genome sequencing and annotation.</title>
        <authorList>
            <consortium name="The Broad Institute Genomics Platform"/>
            <consortium name="The Broad Institute Genome Sequencing Center for Infectious Disease"/>
            <person name="Wu L."/>
            <person name="Ma J."/>
        </authorList>
    </citation>
    <scope>NUCLEOTIDE SEQUENCE [LARGE SCALE GENOMIC DNA]</scope>
    <source>
        <strain evidence="4">JCM 31202</strain>
    </source>
</reference>
<gene>
    <name evidence="3" type="ORF">ACFQ11_06950</name>
</gene>
<dbReference type="Proteomes" id="UP001596972">
    <property type="component" value="Unassembled WGS sequence"/>
</dbReference>
<protein>
    <submittedName>
        <fullName evidence="3">Relaxase/mobilization nuclease domain-containing protein</fullName>
    </submittedName>
</protein>
<sequence>MIGKVLRGKRVQGLIRYLYGPGRNGEHHDPHIVAGFRDPAVLEPAANAAGVRDFRKLDGLLSQPMALLGDRNYRKPVWHLSLRAAPEDPVLTDEQWAEAAREVMARTGLAPGGGTAGVRWIAVRHANDHVHIVATLAREDGDRPEVWNDGYRVRDACQAIEERYGLRRTAPADRTAARRPKRAETEKAARNGRPEPARSILRRHVLTIAAAARTENEFFAGLQTDGVVVRKRYSTRPAGEVTGYAVALADDLAASGRPVWYGGGKLASDLTLPKLRHRWTPERRPSPGHGPLSGRNVSARTARAVLRTTVRRAADEARTVDAFLRRLEQDGLLVKRRFSQSEPDEITGYTVALPIRSDGEEPLWLSGGRLAADLSLPRLQRRWRASLPVPRDRVPGNDLSPEERQSFYEDAARAAAYATAQLRRHMVTNPYAAQDACWAASDTLHVAAKATGNRHLRRAAEAYDRAARAPHGRIPRPNSAGNALRTATRLLVLAGCKDPGTITVLMLVSSLIALLDTIAHVRRLQRLQAQADAARRAVRHLGRVGATTGSPLGRNVVFEHTFAPGRLAVADFPRSWAPSRGAVPRGSMGGAPPPAPRNRSRGR</sequence>
<dbReference type="Pfam" id="PF03432">
    <property type="entry name" value="Relaxase"/>
    <property type="match status" value="1"/>
</dbReference>
<dbReference type="InterPro" id="IPR005094">
    <property type="entry name" value="Endonuclease_MobA/VirD2"/>
</dbReference>